<evidence type="ECO:0008006" key="4">
    <source>
        <dbReference type="Google" id="ProtNLM"/>
    </source>
</evidence>
<proteinExistence type="predicted"/>
<feature type="signal peptide" evidence="1">
    <location>
        <begin position="1"/>
        <end position="23"/>
    </location>
</feature>
<protein>
    <recommendedName>
        <fullName evidence="4">CBM-cenC domain-containing protein</fullName>
    </recommendedName>
</protein>
<feature type="chain" id="PRO_5037482390" description="CBM-cenC domain-containing protein" evidence="1">
    <location>
        <begin position="24"/>
        <end position="291"/>
    </location>
</feature>
<sequence length="291" mass="30194">MATLHPRSLVLSALFSLALPALASAVNLIPNPSFESYTVCPPGFGQINVCAPWDTPNTGTSDAFNACAPVSFPSVNVPNNQLGWQNARTGVGYAGLIPYSAAPDYREYISAPLASPLLPGQPYTLTFYVSLADSASLALDRLGAYFSVGPVGPLNNYAALPYTPQVESPANVYLTNAAQWTAITGTFVAAGGENWVTIGNFHDDASTNLVAGPGAWPGGSYYYIDDTSVELALPTEQACCGSDGSCSMQFPGECTLLGGTPAGPGTTCTGGACNPTPVKRGTWGSLKSLYR</sequence>
<dbReference type="EMBL" id="JACRIW010000100">
    <property type="protein sequence ID" value="MBI5170627.1"/>
    <property type="molecule type" value="Genomic_DNA"/>
</dbReference>
<gene>
    <name evidence="2" type="ORF">HZA61_14150</name>
</gene>
<reference evidence="2" key="1">
    <citation type="submission" date="2020-07" db="EMBL/GenBank/DDBJ databases">
        <title>Huge and variable diversity of episymbiotic CPR bacteria and DPANN archaea in groundwater ecosystems.</title>
        <authorList>
            <person name="He C.Y."/>
            <person name="Keren R."/>
            <person name="Whittaker M."/>
            <person name="Farag I.F."/>
            <person name="Doudna J."/>
            <person name="Cate J.H.D."/>
            <person name="Banfield J.F."/>
        </authorList>
    </citation>
    <scope>NUCLEOTIDE SEQUENCE</scope>
    <source>
        <strain evidence="2">NC_groundwater_1813_Pr3_B-0.1um_71_17</strain>
    </source>
</reference>
<dbReference type="Gene3D" id="2.60.120.260">
    <property type="entry name" value="Galactose-binding domain-like"/>
    <property type="match status" value="1"/>
</dbReference>
<comment type="caution">
    <text evidence="2">The sequence shown here is derived from an EMBL/GenBank/DDBJ whole genome shotgun (WGS) entry which is preliminary data.</text>
</comment>
<name>A0A933SDL2_UNCEI</name>
<keyword evidence="1" id="KW-0732">Signal</keyword>
<accession>A0A933SDL2</accession>
<organism evidence="2 3">
    <name type="scientific">Eiseniibacteriota bacterium</name>
    <dbReference type="NCBI Taxonomy" id="2212470"/>
    <lineage>
        <taxon>Bacteria</taxon>
        <taxon>Candidatus Eiseniibacteriota</taxon>
    </lineage>
</organism>
<evidence type="ECO:0000313" key="2">
    <source>
        <dbReference type="EMBL" id="MBI5170627.1"/>
    </source>
</evidence>
<dbReference type="AlphaFoldDB" id="A0A933SDL2"/>
<evidence type="ECO:0000256" key="1">
    <source>
        <dbReference type="SAM" id="SignalP"/>
    </source>
</evidence>
<evidence type="ECO:0000313" key="3">
    <source>
        <dbReference type="Proteomes" id="UP000696931"/>
    </source>
</evidence>
<dbReference type="Proteomes" id="UP000696931">
    <property type="component" value="Unassembled WGS sequence"/>
</dbReference>